<dbReference type="Proteomes" id="UP001500622">
    <property type="component" value="Unassembled WGS sequence"/>
</dbReference>
<dbReference type="PANTHER" id="PTHR21089">
    <property type="entry name" value="SHIKIMATE DEHYDROGENASE"/>
    <property type="match status" value="1"/>
</dbReference>
<keyword evidence="6" id="KW-1185">Reference proteome</keyword>
<dbReference type="CDD" id="cd01065">
    <property type="entry name" value="NAD_bind_Shikimate_DH"/>
    <property type="match status" value="1"/>
</dbReference>
<dbReference type="Pfam" id="PF18317">
    <property type="entry name" value="SDH_C"/>
    <property type="match status" value="1"/>
</dbReference>
<dbReference type="Gene3D" id="3.40.50.10860">
    <property type="entry name" value="Leucine Dehydrogenase, chain A, domain 1"/>
    <property type="match status" value="1"/>
</dbReference>
<dbReference type="InterPro" id="IPR013708">
    <property type="entry name" value="Shikimate_DH-bd_N"/>
</dbReference>
<dbReference type="InterPro" id="IPR036291">
    <property type="entry name" value="NAD(P)-bd_dom_sf"/>
</dbReference>
<sequence>MAMVGQDVRQARRRAAVLGHPVRHSLSPVLHRAAYDRLELEGWAYGLQDVTAEQLPDAVAGLDASWAGLSLTMPLKQAVLPLLDVVDPLAEVTGAVNTLVVQPGRAGTAGPLVGFNTDVAGIVAALRETARAAGHVDWRPRSAAVLGARATASSTLAALGELGLASTTLIARNVSGPGNALLAAHRMGVAAAHRAWSSPEAGADALLRAGAPDVVVSTVPAGAADELAAALADRLDGAALAGSVLLDVVYDPWPTPLARVWESAGGTVAPGWVMLLHQAVAQVQLFTGRKPDVEVMRAALVAELAARAAGAEVPDSPPVLSVTSSRA</sequence>
<evidence type="ECO:0000313" key="6">
    <source>
        <dbReference type="Proteomes" id="UP001500622"/>
    </source>
</evidence>
<evidence type="ECO:0000256" key="1">
    <source>
        <dbReference type="ARBA" id="ARBA00004871"/>
    </source>
</evidence>
<dbReference type="PANTHER" id="PTHR21089:SF1">
    <property type="entry name" value="BIFUNCTIONAL 3-DEHYDROQUINATE DEHYDRATASE_SHIKIMATE DEHYDROGENASE, CHLOROPLASTIC"/>
    <property type="match status" value="1"/>
</dbReference>
<keyword evidence="2" id="KW-0028">Amino-acid biosynthesis</keyword>
<evidence type="ECO:0000256" key="2">
    <source>
        <dbReference type="ARBA" id="ARBA00023141"/>
    </source>
</evidence>
<organism evidence="5 6">
    <name type="scientific">Georgenia halophila</name>
    <dbReference type="NCBI Taxonomy" id="620889"/>
    <lineage>
        <taxon>Bacteria</taxon>
        <taxon>Bacillati</taxon>
        <taxon>Actinomycetota</taxon>
        <taxon>Actinomycetes</taxon>
        <taxon>Micrococcales</taxon>
        <taxon>Bogoriellaceae</taxon>
        <taxon>Georgenia</taxon>
    </lineage>
</organism>
<dbReference type="InterPro" id="IPR041121">
    <property type="entry name" value="SDH_C"/>
</dbReference>
<feature type="domain" description="SDH C-terminal" evidence="4">
    <location>
        <begin position="271"/>
        <end position="300"/>
    </location>
</feature>
<name>A0ABP8L8T0_9MICO</name>
<dbReference type="Pfam" id="PF08501">
    <property type="entry name" value="Shikimate_dh_N"/>
    <property type="match status" value="1"/>
</dbReference>
<feature type="domain" description="Shikimate dehydrogenase substrate binding N-terminal" evidence="3">
    <location>
        <begin position="17"/>
        <end position="99"/>
    </location>
</feature>
<dbReference type="Gene3D" id="3.40.50.720">
    <property type="entry name" value="NAD(P)-binding Rossmann-like Domain"/>
    <property type="match status" value="1"/>
</dbReference>
<dbReference type="EMBL" id="BAABGN010000009">
    <property type="protein sequence ID" value="GAA4424342.1"/>
    <property type="molecule type" value="Genomic_DNA"/>
</dbReference>
<dbReference type="RefSeq" id="WP_345216207.1">
    <property type="nucleotide sequence ID" value="NZ_BAABGN010000009.1"/>
</dbReference>
<proteinExistence type="predicted"/>
<dbReference type="NCBIfam" id="NF001311">
    <property type="entry name" value="PRK00258.1-3"/>
    <property type="match status" value="1"/>
</dbReference>
<gene>
    <name evidence="5" type="ORF">GCM10023169_20920</name>
</gene>
<dbReference type="InterPro" id="IPR046346">
    <property type="entry name" value="Aminoacid_DH-like_N_sf"/>
</dbReference>
<keyword evidence="2" id="KW-0057">Aromatic amino acid biosynthesis</keyword>
<accession>A0ABP8L8T0</accession>
<comment type="pathway">
    <text evidence="1">Metabolic intermediate biosynthesis; chorismate biosynthesis; chorismate from D-erythrose 4-phosphate and phosphoenolpyruvate: step 4/7.</text>
</comment>
<protein>
    <submittedName>
        <fullName evidence="5">Shikimate dehydrogenase</fullName>
    </submittedName>
</protein>
<dbReference type="InterPro" id="IPR022893">
    <property type="entry name" value="Shikimate_DH_fam"/>
</dbReference>
<dbReference type="SUPFAM" id="SSF53223">
    <property type="entry name" value="Aminoacid dehydrogenase-like, N-terminal domain"/>
    <property type="match status" value="1"/>
</dbReference>
<reference evidence="6" key="1">
    <citation type="journal article" date="2019" name="Int. J. Syst. Evol. Microbiol.">
        <title>The Global Catalogue of Microorganisms (GCM) 10K type strain sequencing project: providing services to taxonomists for standard genome sequencing and annotation.</title>
        <authorList>
            <consortium name="The Broad Institute Genomics Platform"/>
            <consortium name="The Broad Institute Genome Sequencing Center for Infectious Disease"/>
            <person name="Wu L."/>
            <person name="Ma J."/>
        </authorList>
    </citation>
    <scope>NUCLEOTIDE SEQUENCE [LARGE SCALE GENOMIC DNA]</scope>
    <source>
        <strain evidence="6">JCM 17810</strain>
    </source>
</reference>
<evidence type="ECO:0000259" key="4">
    <source>
        <dbReference type="Pfam" id="PF18317"/>
    </source>
</evidence>
<comment type="caution">
    <text evidence="5">The sequence shown here is derived from an EMBL/GenBank/DDBJ whole genome shotgun (WGS) entry which is preliminary data.</text>
</comment>
<dbReference type="SUPFAM" id="SSF51735">
    <property type="entry name" value="NAD(P)-binding Rossmann-fold domains"/>
    <property type="match status" value="1"/>
</dbReference>
<evidence type="ECO:0000259" key="3">
    <source>
        <dbReference type="Pfam" id="PF08501"/>
    </source>
</evidence>
<evidence type="ECO:0000313" key="5">
    <source>
        <dbReference type="EMBL" id="GAA4424342.1"/>
    </source>
</evidence>